<evidence type="ECO:0000313" key="1">
    <source>
        <dbReference type="EMBL" id="KAJ8671647.1"/>
    </source>
</evidence>
<dbReference type="EMBL" id="CM056743">
    <property type="protein sequence ID" value="KAJ8671647.1"/>
    <property type="molecule type" value="Genomic_DNA"/>
</dbReference>
<name>A0ACC2NKM5_9HYME</name>
<organism evidence="1 2">
    <name type="scientific">Eretmocerus hayati</name>
    <dbReference type="NCBI Taxonomy" id="131215"/>
    <lineage>
        <taxon>Eukaryota</taxon>
        <taxon>Metazoa</taxon>
        <taxon>Ecdysozoa</taxon>
        <taxon>Arthropoda</taxon>
        <taxon>Hexapoda</taxon>
        <taxon>Insecta</taxon>
        <taxon>Pterygota</taxon>
        <taxon>Neoptera</taxon>
        <taxon>Endopterygota</taxon>
        <taxon>Hymenoptera</taxon>
        <taxon>Apocrita</taxon>
        <taxon>Proctotrupomorpha</taxon>
        <taxon>Chalcidoidea</taxon>
        <taxon>Aphelinidae</taxon>
        <taxon>Aphelininae</taxon>
        <taxon>Eretmocerus</taxon>
    </lineage>
</organism>
<gene>
    <name evidence="1" type="ORF">QAD02_002906</name>
</gene>
<accession>A0ACC2NKM5</accession>
<protein>
    <submittedName>
        <fullName evidence="1">Uncharacterized protein</fullName>
    </submittedName>
</protein>
<sequence length="149" mass="18310">MDNYEKRLGESEKRARKNNLIMIGKKMDRMRLKEKVEQWLEKDIQVTCRIIKAWEMRKNKEEMIGMECENSDKWEEIMIKKSKLKGTDRYIEKDLTWQEREIRRKLKGFAEEQMDKGKETIVRDNHVIISEQIWRWSDREIEPFRTGKE</sequence>
<dbReference type="Proteomes" id="UP001239111">
    <property type="component" value="Chromosome 3"/>
</dbReference>
<evidence type="ECO:0000313" key="2">
    <source>
        <dbReference type="Proteomes" id="UP001239111"/>
    </source>
</evidence>
<reference evidence="1" key="1">
    <citation type="submission" date="2023-04" db="EMBL/GenBank/DDBJ databases">
        <title>A chromosome-level genome assembly of the parasitoid wasp Eretmocerus hayati.</title>
        <authorList>
            <person name="Zhong Y."/>
            <person name="Liu S."/>
            <person name="Liu Y."/>
        </authorList>
    </citation>
    <scope>NUCLEOTIDE SEQUENCE</scope>
    <source>
        <strain evidence="1">ZJU_SS_LIU_2023</strain>
    </source>
</reference>
<proteinExistence type="predicted"/>
<comment type="caution">
    <text evidence="1">The sequence shown here is derived from an EMBL/GenBank/DDBJ whole genome shotgun (WGS) entry which is preliminary data.</text>
</comment>
<keyword evidence="2" id="KW-1185">Reference proteome</keyword>